<evidence type="ECO:0000313" key="10">
    <source>
        <dbReference type="Proteomes" id="UP001642540"/>
    </source>
</evidence>
<comment type="caution">
    <text evidence="9">The sequence shown here is derived from an EMBL/GenBank/DDBJ whole genome shotgun (WGS) entry which is preliminary data.</text>
</comment>
<evidence type="ECO:0000259" key="8">
    <source>
        <dbReference type="Pfam" id="PF01435"/>
    </source>
</evidence>
<dbReference type="Proteomes" id="UP001642540">
    <property type="component" value="Unassembled WGS sequence"/>
</dbReference>
<comment type="cofactor">
    <cofactor evidence="6">
        <name>Zn(2+)</name>
        <dbReference type="ChEBI" id="CHEBI:29105"/>
    </cofactor>
    <text evidence="6">Binds 1 zinc ion per subunit.</text>
</comment>
<keyword evidence="1 6" id="KW-0645">Protease</keyword>
<evidence type="ECO:0000256" key="7">
    <source>
        <dbReference type="SAM" id="MobiDB-lite"/>
    </source>
</evidence>
<feature type="compositionally biased region" description="Polar residues" evidence="7">
    <location>
        <begin position="201"/>
        <end position="215"/>
    </location>
</feature>
<dbReference type="PANTHER" id="PTHR10120">
    <property type="entry name" value="CAAX PRENYL PROTEASE 1"/>
    <property type="match status" value="1"/>
</dbReference>
<evidence type="ECO:0000256" key="2">
    <source>
        <dbReference type="ARBA" id="ARBA00022723"/>
    </source>
</evidence>
<evidence type="ECO:0000256" key="6">
    <source>
        <dbReference type="RuleBase" id="RU003983"/>
    </source>
</evidence>
<feature type="region of interest" description="Disordered" evidence="7">
    <location>
        <begin position="193"/>
        <end position="215"/>
    </location>
</feature>
<keyword evidence="10" id="KW-1185">Reference proteome</keyword>
<dbReference type="InterPro" id="IPR001915">
    <property type="entry name" value="Peptidase_M48"/>
</dbReference>
<name>A0ABP1S3R9_9HEXA</name>
<organism evidence="9 10">
    <name type="scientific">Orchesella dallaii</name>
    <dbReference type="NCBI Taxonomy" id="48710"/>
    <lineage>
        <taxon>Eukaryota</taxon>
        <taxon>Metazoa</taxon>
        <taxon>Ecdysozoa</taxon>
        <taxon>Arthropoda</taxon>
        <taxon>Hexapoda</taxon>
        <taxon>Collembola</taxon>
        <taxon>Entomobryomorpha</taxon>
        <taxon>Entomobryoidea</taxon>
        <taxon>Orchesellidae</taxon>
        <taxon>Orchesellinae</taxon>
        <taxon>Orchesella</taxon>
    </lineage>
</organism>
<keyword evidence="2" id="KW-0479">Metal-binding</keyword>
<evidence type="ECO:0000256" key="5">
    <source>
        <dbReference type="ARBA" id="ARBA00023049"/>
    </source>
</evidence>
<gene>
    <name evidence="9" type="ORF">ODALV1_LOCUS29302</name>
</gene>
<dbReference type="EMBL" id="CAXLJM020000151">
    <property type="protein sequence ID" value="CAL8143154.1"/>
    <property type="molecule type" value="Genomic_DNA"/>
</dbReference>
<comment type="similarity">
    <text evidence="6">Belongs to the peptidase M48 family.</text>
</comment>
<feature type="domain" description="Peptidase M48" evidence="8">
    <location>
        <begin position="2"/>
        <end position="192"/>
    </location>
</feature>
<evidence type="ECO:0000256" key="1">
    <source>
        <dbReference type="ARBA" id="ARBA00022670"/>
    </source>
</evidence>
<keyword evidence="5 6" id="KW-0482">Metalloprotease</keyword>
<accession>A0ABP1S3R9</accession>
<evidence type="ECO:0000313" key="9">
    <source>
        <dbReference type="EMBL" id="CAL8143154.1"/>
    </source>
</evidence>
<reference evidence="9 10" key="1">
    <citation type="submission" date="2024-08" db="EMBL/GenBank/DDBJ databases">
        <authorList>
            <person name="Cucini C."/>
            <person name="Frati F."/>
        </authorList>
    </citation>
    <scope>NUCLEOTIDE SEQUENCE [LARGE SCALE GENOMIC DNA]</scope>
</reference>
<dbReference type="Gene3D" id="3.30.2010.10">
    <property type="entry name" value="Metalloproteases ('zincins'), catalytic domain"/>
    <property type="match status" value="1"/>
</dbReference>
<protein>
    <recommendedName>
        <fullName evidence="8">Peptidase M48 domain-containing protein</fullName>
    </recommendedName>
</protein>
<dbReference type="Pfam" id="PF01435">
    <property type="entry name" value="Peptidase_M48"/>
    <property type="match status" value="1"/>
</dbReference>
<evidence type="ECO:0000256" key="3">
    <source>
        <dbReference type="ARBA" id="ARBA00022801"/>
    </source>
</evidence>
<proteinExistence type="inferred from homology"/>
<evidence type="ECO:0000256" key="4">
    <source>
        <dbReference type="ARBA" id="ARBA00022833"/>
    </source>
</evidence>
<keyword evidence="4 6" id="KW-0862">Zinc</keyword>
<sequence length="215" mass="25510">MHSSAFFYGFLGFQKVVIFARLIEGHSHSHPEKGLPNRQIEAVVAHEFGHWRNRHSEKGLLFWHFMQISTVILTLWLRSKEIIYQAFGFPVDQPNAIIKNSGNMYLPGMLIAYYFILRMYHHFFQTMHQLQQREFEIHADQYAIQLGYGTILEQALIKIVKDHEGFPSADLLYSLFHHNHPCLLERLQRLQEHQHNRRNSQIHQNQDQNNNRGLQ</sequence>
<keyword evidence="3 6" id="KW-0378">Hydrolase</keyword>